<feature type="coiled-coil region" evidence="1">
    <location>
        <begin position="388"/>
        <end position="422"/>
    </location>
</feature>
<dbReference type="InterPro" id="IPR036873">
    <property type="entry name" value="Rhodanese-like_dom_sf"/>
</dbReference>
<dbReference type="AlphaFoldDB" id="A0A915K7X3"/>
<reference evidence="5" key="1">
    <citation type="submission" date="2022-11" db="UniProtKB">
        <authorList>
            <consortium name="WormBaseParasite"/>
        </authorList>
    </citation>
    <scope>IDENTIFICATION</scope>
</reference>
<sequence length="574" mass="65678">AQCTVQPLHVAVNFEELQSQATNVPKIFSDYRKIIEYANKLYDTASAISNCELLSSNLRKRFDLQNEIKNTEKKECDEMDELQRELYKFGPDISTRNNNKENNVNGNDTRKYRTANLPPAVVKNPTGDSSITINGDTLTVDCQTLYKWMQKGGTLMLDFRPESEFEKCHVKSDLCLHVSPDILDKGLTASQIENSLKIGDRPTFRKRFTMKNVVLFDWKCNLSDLKRPGSRLKTLRDALLYYDVKILDKPLYVLLGGFESFLFSYPSVTTNHSYKYQPEQISDQRKLSAVPLSSIVYPDLTIIETRSPRSRAAATTAVIPDRKLKPKIDDIRNSDENCETSTDQNISQAIIEKNNEMRNILNNASGTIGAYKREFEDPNWSSKKLCDANRHKILRQKYNELLEDYKEKVNEMENLKRTMELNNLRAKKPKIVEISAPDKMAKTTTPVVADQHESIDDQEIEPEVLKETETAIETCQQELKNIETDQQECLKLIEEEEKMAKDENNIVVGDSAAKSIPKLETATSKDKPLIPDRTTGLRNLGNTCYMNSVIQCLSNSRCIKEYFAQDKRYIADIN</sequence>
<organism evidence="4 5">
    <name type="scientific">Romanomermis culicivorax</name>
    <name type="common">Nematode worm</name>
    <dbReference type="NCBI Taxonomy" id="13658"/>
    <lineage>
        <taxon>Eukaryota</taxon>
        <taxon>Metazoa</taxon>
        <taxon>Ecdysozoa</taxon>
        <taxon>Nematoda</taxon>
        <taxon>Enoplea</taxon>
        <taxon>Dorylaimia</taxon>
        <taxon>Mermithida</taxon>
        <taxon>Mermithoidea</taxon>
        <taxon>Mermithidae</taxon>
        <taxon>Romanomermis</taxon>
    </lineage>
</organism>
<dbReference type="InterPro" id="IPR018200">
    <property type="entry name" value="USP_CS"/>
</dbReference>
<dbReference type="GO" id="GO:0016579">
    <property type="term" value="P:protein deubiquitination"/>
    <property type="evidence" value="ECO:0007669"/>
    <property type="project" value="InterPro"/>
</dbReference>
<evidence type="ECO:0000256" key="1">
    <source>
        <dbReference type="SAM" id="Coils"/>
    </source>
</evidence>
<dbReference type="Gene3D" id="3.40.250.10">
    <property type="entry name" value="Rhodanese-like domain"/>
    <property type="match status" value="1"/>
</dbReference>
<keyword evidence="1" id="KW-0175">Coiled coil</keyword>
<accession>A0A915K7X3</accession>
<keyword evidence="4" id="KW-1185">Reference proteome</keyword>
<proteinExistence type="predicted"/>
<dbReference type="Pfam" id="PF00443">
    <property type="entry name" value="UCH"/>
    <property type="match status" value="1"/>
</dbReference>
<dbReference type="SUPFAM" id="SSF52821">
    <property type="entry name" value="Rhodanese/Cell cycle control phosphatase"/>
    <property type="match status" value="1"/>
</dbReference>
<dbReference type="InterPro" id="IPR038765">
    <property type="entry name" value="Papain-like_cys_pep_sf"/>
</dbReference>
<dbReference type="GO" id="GO:0004843">
    <property type="term" value="F:cysteine-type deubiquitinase activity"/>
    <property type="evidence" value="ECO:0007669"/>
    <property type="project" value="InterPro"/>
</dbReference>
<name>A0A915K7X3_ROMCU</name>
<dbReference type="Gene3D" id="3.90.70.10">
    <property type="entry name" value="Cysteine proteinases"/>
    <property type="match status" value="1"/>
</dbReference>
<dbReference type="WBParaSite" id="nRc.2.0.1.t34453-RA">
    <property type="protein sequence ID" value="nRc.2.0.1.t34453-RA"/>
    <property type="gene ID" value="nRc.2.0.1.g34453"/>
</dbReference>
<dbReference type="Proteomes" id="UP000887565">
    <property type="component" value="Unplaced"/>
</dbReference>
<dbReference type="InterPro" id="IPR001394">
    <property type="entry name" value="Peptidase_C19_UCH"/>
</dbReference>
<protein>
    <submittedName>
        <fullName evidence="5">USP domain-containing protein</fullName>
    </submittedName>
</protein>
<dbReference type="SUPFAM" id="SSF54001">
    <property type="entry name" value="Cysteine proteinases"/>
    <property type="match status" value="1"/>
</dbReference>
<feature type="region of interest" description="Disordered" evidence="2">
    <location>
        <begin position="91"/>
        <end position="112"/>
    </location>
</feature>
<dbReference type="InterPro" id="IPR028889">
    <property type="entry name" value="USP"/>
</dbReference>
<evidence type="ECO:0000259" key="3">
    <source>
        <dbReference type="PROSITE" id="PS50235"/>
    </source>
</evidence>
<dbReference type="PROSITE" id="PS50235">
    <property type="entry name" value="USP_3"/>
    <property type="match status" value="1"/>
</dbReference>
<evidence type="ECO:0000313" key="5">
    <source>
        <dbReference type="WBParaSite" id="nRc.2.0.1.t34453-RA"/>
    </source>
</evidence>
<evidence type="ECO:0000256" key="2">
    <source>
        <dbReference type="SAM" id="MobiDB-lite"/>
    </source>
</evidence>
<dbReference type="PROSITE" id="PS00972">
    <property type="entry name" value="USP_1"/>
    <property type="match status" value="1"/>
</dbReference>
<feature type="domain" description="USP" evidence="3">
    <location>
        <begin position="535"/>
        <end position="574"/>
    </location>
</feature>
<evidence type="ECO:0000313" key="4">
    <source>
        <dbReference type="Proteomes" id="UP000887565"/>
    </source>
</evidence>